<accession>A0ABN4DAM1</accession>
<keyword evidence="1" id="KW-0812">Transmembrane</keyword>
<evidence type="ECO:0000313" key="3">
    <source>
        <dbReference type="EMBL" id="AIG63370.1"/>
    </source>
</evidence>
<reference evidence="3 4" key="1">
    <citation type="submission" date="2014-07" db="EMBL/GenBank/DDBJ databases">
        <title>Complete genome sequence of Corynebacterium atypicum DSM 44849: identifiction of the mycolic acid biosynthesis genes.</title>
        <authorList>
            <person name="Tippelt A."/>
            <person name="Mollmann S."/>
            <person name="Albersmeier A."/>
            <person name="Jaenicke S."/>
            <person name="Ruckert C."/>
            <person name="Tauch A."/>
        </authorList>
    </citation>
    <scope>NUCLEOTIDE SEQUENCE [LARGE SCALE GENOMIC DNA]</scope>
    <source>
        <strain evidence="3 4">R2070</strain>
    </source>
</reference>
<gene>
    <name evidence="3" type="ORF">CATYP_00050</name>
</gene>
<dbReference type="EMBL" id="CP008944">
    <property type="protein sequence ID" value="AIG63370.1"/>
    <property type="molecule type" value="Genomic_DNA"/>
</dbReference>
<evidence type="ECO:0000259" key="2">
    <source>
        <dbReference type="Pfam" id="PF12089"/>
    </source>
</evidence>
<dbReference type="Pfam" id="PF12089">
    <property type="entry name" value="DUF3566"/>
    <property type="match status" value="1"/>
</dbReference>
<evidence type="ECO:0000313" key="4">
    <source>
        <dbReference type="Proteomes" id="UP000028504"/>
    </source>
</evidence>
<proteinExistence type="predicted"/>
<sequence length="113" mass="11470">MAQREVVLTRVSPTAAFRVSLALSLVGLVAWIVCVCILYAVLALAGVWDNVNAVIGGVGGDGVIGFGMVLSLSALGGAVVALMTTALAPVTALIYNAVVDLFGGLVLEVQQNN</sequence>
<protein>
    <submittedName>
        <fullName evidence="3">Membrane protein</fullName>
    </submittedName>
</protein>
<name>A0ABN4DAM1_9CORY</name>
<dbReference type="Proteomes" id="UP000028504">
    <property type="component" value="Chromosome"/>
</dbReference>
<dbReference type="InterPro" id="IPR021949">
    <property type="entry name" value="DUF3566_TM"/>
</dbReference>
<keyword evidence="4" id="KW-1185">Reference proteome</keyword>
<feature type="domain" description="DUF3566" evidence="2">
    <location>
        <begin position="4"/>
        <end position="109"/>
    </location>
</feature>
<feature type="transmembrane region" description="Helical" evidence="1">
    <location>
        <begin position="21"/>
        <end position="48"/>
    </location>
</feature>
<evidence type="ECO:0000256" key="1">
    <source>
        <dbReference type="SAM" id="Phobius"/>
    </source>
</evidence>
<keyword evidence="1" id="KW-0472">Membrane</keyword>
<dbReference type="RefSeq" id="WP_038603896.1">
    <property type="nucleotide sequence ID" value="NZ_CP008944.1"/>
</dbReference>
<keyword evidence="1" id="KW-1133">Transmembrane helix</keyword>
<feature type="transmembrane region" description="Helical" evidence="1">
    <location>
        <begin position="68"/>
        <end position="95"/>
    </location>
</feature>
<organism evidence="3 4">
    <name type="scientific">Corynebacterium atypicum</name>
    <dbReference type="NCBI Taxonomy" id="191610"/>
    <lineage>
        <taxon>Bacteria</taxon>
        <taxon>Bacillati</taxon>
        <taxon>Actinomycetota</taxon>
        <taxon>Actinomycetes</taxon>
        <taxon>Mycobacteriales</taxon>
        <taxon>Corynebacteriaceae</taxon>
        <taxon>Corynebacterium</taxon>
    </lineage>
</organism>